<feature type="region of interest" description="Disordered" evidence="1">
    <location>
        <begin position="1"/>
        <end position="40"/>
    </location>
</feature>
<evidence type="ECO:0000313" key="2">
    <source>
        <dbReference type="EMBL" id="MBB6180944.1"/>
    </source>
</evidence>
<evidence type="ECO:0000256" key="1">
    <source>
        <dbReference type="SAM" id="MobiDB-lite"/>
    </source>
</evidence>
<comment type="caution">
    <text evidence="2">The sequence shown here is derived from an EMBL/GenBank/DDBJ whole genome shotgun (WGS) entry which is preliminary data.</text>
</comment>
<keyword evidence="3" id="KW-1185">Reference proteome</keyword>
<gene>
    <name evidence="2" type="ORF">HNQ75_002927</name>
</gene>
<organism evidence="2 3">
    <name type="scientific">Pseudorhizobium flavum</name>
    <dbReference type="NCBI Taxonomy" id="1335061"/>
    <lineage>
        <taxon>Bacteria</taxon>
        <taxon>Pseudomonadati</taxon>
        <taxon>Pseudomonadota</taxon>
        <taxon>Alphaproteobacteria</taxon>
        <taxon>Hyphomicrobiales</taxon>
        <taxon>Rhizobiaceae</taxon>
        <taxon>Rhizobium/Agrobacterium group</taxon>
        <taxon>Pseudorhizobium</taxon>
    </lineage>
</organism>
<accession>A0A7W9YZU0</accession>
<feature type="region of interest" description="Disordered" evidence="1">
    <location>
        <begin position="63"/>
        <end position="84"/>
    </location>
</feature>
<evidence type="ECO:0000313" key="3">
    <source>
        <dbReference type="Proteomes" id="UP000535501"/>
    </source>
</evidence>
<feature type="compositionally biased region" description="Basic and acidic residues" evidence="1">
    <location>
        <begin position="17"/>
        <end position="33"/>
    </location>
</feature>
<dbReference type="EMBL" id="JACHEJ010000007">
    <property type="protein sequence ID" value="MBB6180944.1"/>
    <property type="molecule type" value="Genomic_DNA"/>
</dbReference>
<dbReference type="AlphaFoldDB" id="A0A7W9YZU0"/>
<protein>
    <submittedName>
        <fullName evidence="2">Uncharacterized protein</fullName>
    </submittedName>
</protein>
<feature type="compositionally biased region" description="Polar residues" evidence="1">
    <location>
        <begin position="1"/>
        <end position="13"/>
    </location>
</feature>
<dbReference type="Proteomes" id="UP000535501">
    <property type="component" value="Unassembled WGS sequence"/>
</dbReference>
<name>A0A7W9YZU0_9HYPH</name>
<sequence>MKIESGLSSYNYQSRSSDVERRSEESALRENEAPTRLSASTVESSTLLSTSLANALWIVGDGSKTARAEPETSRPSSVSPRGEEWVAERYREFGEF</sequence>
<proteinExistence type="predicted"/>
<reference evidence="2 3" key="1">
    <citation type="submission" date="2020-08" db="EMBL/GenBank/DDBJ databases">
        <title>Genomic Encyclopedia of Type Strains, Phase IV (KMG-IV): sequencing the most valuable type-strain genomes for metagenomic binning, comparative biology and taxonomic classification.</title>
        <authorList>
            <person name="Goeker M."/>
        </authorList>
    </citation>
    <scope>NUCLEOTIDE SEQUENCE [LARGE SCALE GENOMIC DNA]</scope>
    <source>
        <strain evidence="2 3">DSM 102134</strain>
    </source>
</reference>
<dbReference type="RefSeq" id="WP_077547692.1">
    <property type="nucleotide sequence ID" value="NZ_CANLQM010000006.1"/>
</dbReference>